<evidence type="ECO:0000313" key="1">
    <source>
        <dbReference type="EMBL" id="MBF9132374.1"/>
    </source>
</evidence>
<dbReference type="RefSeq" id="WP_196203906.1">
    <property type="nucleotide sequence ID" value="NZ_JADPUN010000230.1"/>
</dbReference>
<accession>A0ABS0H1Z4</accession>
<protein>
    <submittedName>
        <fullName evidence="1">Uncharacterized protein</fullName>
    </submittedName>
</protein>
<reference evidence="1 2" key="1">
    <citation type="submission" date="2020-11" db="EMBL/GenBank/DDBJ databases">
        <title>A novel isolate from a Black sea contaminated sediment with potential to produce alkanes: Plantactinospora alkalitolerans sp. nov.</title>
        <authorList>
            <person name="Carro L."/>
            <person name="Veyisoglu A."/>
            <person name="Guven K."/>
            <person name="Schumann P."/>
            <person name="Klenk H.-P."/>
            <person name="Sahin N."/>
        </authorList>
    </citation>
    <scope>NUCLEOTIDE SEQUENCE [LARGE SCALE GENOMIC DNA]</scope>
    <source>
        <strain evidence="1 2">S1510</strain>
    </source>
</reference>
<proteinExistence type="predicted"/>
<dbReference type="EMBL" id="JADPUN010000230">
    <property type="protein sequence ID" value="MBF9132374.1"/>
    <property type="molecule type" value="Genomic_DNA"/>
</dbReference>
<keyword evidence="2" id="KW-1185">Reference proteome</keyword>
<organism evidence="1 2">
    <name type="scientific">Plantactinospora alkalitolerans</name>
    <dbReference type="NCBI Taxonomy" id="2789879"/>
    <lineage>
        <taxon>Bacteria</taxon>
        <taxon>Bacillati</taxon>
        <taxon>Actinomycetota</taxon>
        <taxon>Actinomycetes</taxon>
        <taxon>Micromonosporales</taxon>
        <taxon>Micromonosporaceae</taxon>
        <taxon>Plantactinospora</taxon>
    </lineage>
</organism>
<evidence type="ECO:0000313" key="2">
    <source>
        <dbReference type="Proteomes" id="UP000638560"/>
    </source>
</evidence>
<dbReference type="Proteomes" id="UP000638560">
    <property type="component" value="Unassembled WGS sequence"/>
</dbReference>
<comment type="caution">
    <text evidence="1">The sequence shown here is derived from an EMBL/GenBank/DDBJ whole genome shotgun (WGS) entry which is preliminary data.</text>
</comment>
<sequence>MLTLTLLSIACCCGVPAYFAKPIWDQYPASPRDPLPTEVRDLRLLDNRDGKRAAEQLKQEVQARNLLGGEPFAAVYRDGAGKRVVIYGSTGFRLSPESDVEKEFARIQEEYRITTIQPIRDGVARGEYRSCGLGEADGDAVVVCTWADHGSLATALFTRLSIPDSSDLLSTLRTEVIQRKPIA</sequence>
<gene>
    <name evidence="1" type="ORF">I0C86_25995</name>
</gene>
<name>A0ABS0H1Z4_9ACTN</name>